<dbReference type="CDD" id="cd07377">
    <property type="entry name" value="WHTH_GntR"/>
    <property type="match status" value="1"/>
</dbReference>
<evidence type="ECO:0000313" key="6">
    <source>
        <dbReference type="EMBL" id="NKY21951.1"/>
    </source>
</evidence>
<dbReference type="Gene3D" id="1.10.10.10">
    <property type="entry name" value="Winged helix-like DNA-binding domain superfamily/Winged helix DNA-binding domain"/>
    <property type="match status" value="1"/>
</dbReference>
<dbReference type="SUPFAM" id="SSF46785">
    <property type="entry name" value="Winged helix' DNA-binding domain"/>
    <property type="match status" value="1"/>
</dbReference>
<dbReference type="InterPro" id="IPR036390">
    <property type="entry name" value="WH_DNA-bd_sf"/>
</dbReference>
<evidence type="ECO:0000259" key="5">
    <source>
        <dbReference type="PROSITE" id="PS50949"/>
    </source>
</evidence>
<keyword evidence="2" id="KW-0238">DNA-binding</keyword>
<dbReference type="PANTHER" id="PTHR38445">
    <property type="entry name" value="HTH-TYPE TRANSCRIPTIONAL REPRESSOR YTRA"/>
    <property type="match status" value="1"/>
</dbReference>
<comment type="caution">
    <text evidence="6">The sequence shown here is derived from an EMBL/GenBank/DDBJ whole genome shotgun (WGS) entry which is preliminary data.</text>
</comment>
<protein>
    <submittedName>
        <fullName evidence="6">GntR family transcriptional regulator</fullName>
    </submittedName>
</protein>
<organism evidence="6 7">
    <name type="scientific">Cellulomonas denverensis</name>
    <dbReference type="NCBI Taxonomy" id="264297"/>
    <lineage>
        <taxon>Bacteria</taxon>
        <taxon>Bacillati</taxon>
        <taxon>Actinomycetota</taxon>
        <taxon>Actinomycetes</taxon>
        <taxon>Micrococcales</taxon>
        <taxon>Cellulomonadaceae</taxon>
        <taxon>Cellulomonas</taxon>
    </lineage>
</organism>
<keyword evidence="1" id="KW-0805">Transcription regulation</keyword>
<gene>
    <name evidence="6" type="ORF">HGA03_04655</name>
</gene>
<evidence type="ECO:0000313" key="7">
    <source>
        <dbReference type="Proteomes" id="UP000581206"/>
    </source>
</evidence>
<dbReference type="Proteomes" id="UP000581206">
    <property type="component" value="Unassembled WGS sequence"/>
</dbReference>
<evidence type="ECO:0000256" key="1">
    <source>
        <dbReference type="ARBA" id="ARBA00023015"/>
    </source>
</evidence>
<feature type="region of interest" description="Disordered" evidence="4">
    <location>
        <begin position="1"/>
        <end position="287"/>
    </location>
</feature>
<evidence type="ECO:0000256" key="3">
    <source>
        <dbReference type="ARBA" id="ARBA00023163"/>
    </source>
</evidence>
<sequence>MVGDRDHAGARRCRPRGCSRTAPREQSTHLGRVGCRRSCEPARDSRGGHRRHLARGGALRIRIHRADRSGHGRRARRGCPAGRGGPVSGAGASAHAGDVAAPGGDAAGGGPDPPEPRGRGPRWCAPAPGRLEYLPGDRARDVHRTGRRTAHGRGRDRRGARDVGSIPGPVLLGPGRGGRGAHGRCNRVRAAPRRPAPGCSRRLEGVGPAPAPQVRSAPGRRRTTRARRDADGHARPRRRRAPLDRSGDARIDSAHGRGCRAGHSADCTAPGPAPPNQAPVRPIGDRGGRAVRITVDLASGTPQYEQLRQQIAGLVMSGELAEGDRLPTVRALATDLGIAAGTVARAYRDLEAGGVVTTRRRVGTVVTSATRAHGRTRDAARELVGLAAREGVTAQELIDLVRSELLKVATDGDADLAFRT</sequence>
<dbReference type="PANTHER" id="PTHR38445:SF9">
    <property type="entry name" value="HTH-TYPE TRANSCRIPTIONAL REPRESSOR YTRA"/>
    <property type="match status" value="1"/>
</dbReference>
<keyword evidence="3" id="KW-0804">Transcription</keyword>
<keyword evidence="7" id="KW-1185">Reference proteome</keyword>
<dbReference type="InterPro" id="IPR036388">
    <property type="entry name" value="WH-like_DNA-bd_sf"/>
</dbReference>
<feature type="compositionally biased region" description="Basic residues" evidence="4">
    <location>
        <begin position="145"/>
        <end position="158"/>
    </location>
</feature>
<evidence type="ECO:0000256" key="4">
    <source>
        <dbReference type="SAM" id="MobiDB-lite"/>
    </source>
</evidence>
<evidence type="ECO:0000256" key="2">
    <source>
        <dbReference type="ARBA" id="ARBA00023125"/>
    </source>
</evidence>
<dbReference type="Pfam" id="PF00392">
    <property type="entry name" value="GntR"/>
    <property type="match status" value="1"/>
</dbReference>
<proteinExistence type="predicted"/>
<dbReference type="InterPro" id="IPR000524">
    <property type="entry name" value="Tscrpt_reg_HTH_GntR"/>
</dbReference>
<dbReference type="PROSITE" id="PS50949">
    <property type="entry name" value="HTH_GNTR"/>
    <property type="match status" value="1"/>
</dbReference>
<feature type="compositionally biased region" description="Basic and acidic residues" evidence="4">
    <location>
        <begin position="241"/>
        <end position="255"/>
    </location>
</feature>
<dbReference type="GO" id="GO:0003700">
    <property type="term" value="F:DNA-binding transcription factor activity"/>
    <property type="evidence" value="ECO:0007669"/>
    <property type="project" value="InterPro"/>
</dbReference>
<accession>A0A7X6KTD8</accession>
<feature type="compositionally biased region" description="Basic and acidic residues" evidence="4">
    <location>
        <begin position="135"/>
        <end position="144"/>
    </location>
</feature>
<feature type="compositionally biased region" description="Low complexity" evidence="4">
    <location>
        <begin position="162"/>
        <end position="173"/>
    </location>
</feature>
<name>A0A7X6KTD8_9CELL</name>
<reference evidence="6 7" key="1">
    <citation type="submission" date="2020-04" db="EMBL/GenBank/DDBJ databases">
        <title>MicrobeNet Type strains.</title>
        <authorList>
            <person name="Nicholson A.C."/>
        </authorList>
    </citation>
    <scope>NUCLEOTIDE SEQUENCE [LARGE SCALE GENOMIC DNA]</scope>
    <source>
        <strain evidence="6 7">ATCC BAA-788</strain>
    </source>
</reference>
<dbReference type="AlphaFoldDB" id="A0A7X6KTD8"/>
<feature type="compositionally biased region" description="Basic residues" evidence="4">
    <location>
        <begin position="179"/>
        <end position="192"/>
    </location>
</feature>
<feature type="domain" description="HTH gntR-type" evidence="5">
    <location>
        <begin position="301"/>
        <end position="369"/>
    </location>
</feature>
<dbReference type="GO" id="GO:0003677">
    <property type="term" value="F:DNA binding"/>
    <property type="evidence" value="ECO:0007669"/>
    <property type="project" value="UniProtKB-KW"/>
</dbReference>
<feature type="compositionally biased region" description="Low complexity" evidence="4">
    <location>
        <begin position="89"/>
        <end position="104"/>
    </location>
</feature>
<feature type="compositionally biased region" description="Basic and acidic residues" evidence="4">
    <location>
        <begin position="37"/>
        <end position="47"/>
    </location>
</feature>
<dbReference type="SMART" id="SM00345">
    <property type="entry name" value="HTH_GNTR"/>
    <property type="match status" value="1"/>
</dbReference>
<dbReference type="EMBL" id="JAAXOX010000002">
    <property type="protein sequence ID" value="NKY21951.1"/>
    <property type="molecule type" value="Genomic_DNA"/>
</dbReference>